<proteinExistence type="inferred from homology"/>
<dbReference type="PANTHER" id="PTHR22945:SF40">
    <property type="entry name" value="SERPENTINE RECEPTOR, CLASS D (DELTA)-RELATED"/>
    <property type="match status" value="1"/>
</dbReference>
<name>A0A1I7SLI2_BURXY</name>
<feature type="transmembrane region" description="Helical" evidence="6">
    <location>
        <begin position="237"/>
        <end position="260"/>
    </location>
</feature>
<dbReference type="AlphaFoldDB" id="A0A1I7SLI2"/>
<dbReference type="OrthoDB" id="5859769at2759"/>
<evidence type="ECO:0000313" key="10">
    <source>
        <dbReference type="Proteomes" id="UP000659654"/>
    </source>
</evidence>
<feature type="transmembrane region" description="Helical" evidence="6">
    <location>
        <begin position="88"/>
        <end position="108"/>
    </location>
</feature>
<dbReference type="Proteomes" id="UP000582659">
    <property type="component" value="Unassembled WGS sequence"/>
</dbReference>
<dbReference type="PANTHER" id="PTHR22945">
    <property type="entry name" value="SERPENTINE RECEPTOR, CLASS D DELTA"/>
    <property type="match status" value="1"/>
</dbReference>
<evidence type="ECO:0000313" key="8">
    <source>
        <dbReference type="EMBL" id="CAG9129614.1"/>
    </source>
</evidence>
<accession>A0A1I7SLI2</accession>
<evidence type="ECO:0000256" key="2">
    <source>
        <dbReference type="ARBA" id="ARBA00009166"/>
    </source>
</evidence>
<keyword evidence="4 6" id="KW-1133">Transmembrane helix</keyword>
<evidence type="ECO:0000313" key="11">
    <source>
        <dbReference type="WBParaSite" id="BXY_1391500.1"/>
    </source>
</evidence>
<sequence>MMSNQRIFYLHKWIGFSFNCISFSTSSMLLYLVLKKSRKMPNIRPILLAGAVIDFTYSLLNLCANHMFIVSDKSLLLLTDPMLPFPQIICDAILVIGGFFVALSWLTVPVQYNYRLYIIKHGSAPPWSLLLIQATMVLIMSSIGTYLIYFVYFVGKDAALVSNVMELMKIDFDENLVFGKKFESPPMQIYFAYFSLMSTLALINIVIADRKIRQNLKAKESIMGKRTKKLHAELSKALFVMAISPVFSSFSQVIYISVALNRTGGSLFPDVVSSMLATSAPLINSVTTMYFVRPYRLFFIRLIRGGFESSSVEVYVNNTHTHPLTITNRPRQSSLFQKDS</sequence>
<evidence type="ECO:0000256" key="5">
    <source>
        <dbReference type="ARBA" id="ARBA00023136"/>
    </source>
</evidence>
<reference evidence="11" key="1">
    <citation type="submission" date="2016-11" db="UniProtKB">
        <authorList>
            <consortium name="WormBaseParasite"/>
        </authorList>
    </citation>
    <scope>IDENTIFICATION</scope>
</reference>
<dbReference type="InterPro" id="IPR019421">
    <property type="entry name" value="7TM_GPCR_serpentine_rcpt_Srd"/>
</dbReference>
<keyword evidence="5 6" id="KW-0472">Membrane</keyword>
<comment type="similarity">
    <text evidence="2">Belongs to the nematode receptor-like protein srd family.</text>
</comment>
<dbReference type="Proteomes" id="UP000659654">
    <property type="component" value="Unassembled WGS sequence"/>
</dbReference>
<dbReference type="Pfam" id="PF10317">
    <property type="entry name" value="7TM_GPCR_Srd"/>
    <property type="match status" value="1"/>
</dbReference>
<organism evidence="9 11">
    <name type="scientific">Bursaphelenchus xylophilus</name>
    <name type="common">Pinewood nematode worm</name>
    <name type="synonym">Aphelenchoides xylophilus</name>
    <dbReference type="NCBI Taxonomy" id="6326"/>
    <lineage>
        <taxon>Eukaryota</taxon>
        <taxon>Metazoa</taxon>
        <taxon>Ecdysozoa</taxon>
        <taxon>Nematoda</taxon>
        <taxon>Chromadorea</taxon>
        <taxon>Rhabditida</taxon>
        <taxon>Tylenchina</taxon>
        <taxon>Tylenchomorpha</taxon>
        <taxon>Aphelenchoidea</taxon>
        <taxon>Aphelenchoididae</taxon>
        <taxon>Bursaphelenchus</taxon>
    </lineage>
</organism>
<keyword evidence="10" id="KW-1185">Reference proteome</keyword>
<dbReference type="InterPro" id="IPR050920">
    <property type="entry name" value="Nematode_rcpt-like_delta"/>
</dbReference>
<feature type="transmembrane region" description="Helical" evidence="6">
    <location>
        <begin position="129"/>
        <end position="152"/>
    </location>
</feature>
<evidence type="ECO:0000313" key="7">
    <source>
        <dbReference type="EMBL" id="CAD5234049.1"/>
    </source>
</evidence>
<evidence type="ECO:0000256" key="4">
    <source>
        <dbReference type="ARBA" id="ARBA00022989"/>
    </source>
</evidence>
<dbReference type="Proteomes" id="UP000095284">
    <property type="component" value="Unplaced"/>
</dbReference>
<feature type="transmembrane region" description="Helical" evidence="6">
    <location>
        <begin position="13"/>
        <end position="34"/>
    </location>
</feature>
<feature type="transmembrane region" description="Helical" evidence="6">
    <location>
        <begin position="189"/>
        <end position="207"/>
    </location>
</feature>
<dbReference type="EMBL" id="CAJFDI010000006">
    <property type="protein sequence ID" value="CAD5234049.1"/>
    <property type="molecule type" value="Genomic_DNA"/>
</dbReference>
<dbReference type="WBParaSite" id="BXY_1391500.1">
    <property type="protein sequence ID" value="BXY_1391500.1"/>
    <property type="gene ID" value="BXY_1391500"/>
</dbReference>
<dbReference type="EMBL" id="CAJFCV020000006">
    <property type="protein sequence ID" value="CAG9129614.1"/>
    <property type="molecule type" value="Genomic_DNA"/>
</dbReference>
<feature type="transmembrane region" description="Helical" evidence="6">
    <location>
        <begin position="272"/>
        <end position="292"/>
    </location>
</feature>
<evidence type="ECO:0000256" key="6">
    <source>
        <dbReference type="SAM" id="Phobius"/>
    </source>
</evidence>
<dbReference type="SMR" id="A0A1I7SLI2"/>
<reference evidence="8" key="2">
    <citation type="submission" date="2020-08" db="EMBL/GenBank/DDBJ databases">
        <authorList>
            <person name="Kikuchi T."/>
        </authorList>
    </citation>
    <scope>NUCLEOTIDE SEQUENCE</scope>
    <source>
        <strain evidence="7">Ka4C1</strain>
    </source>
</reference>
<dbReference type="SUPFAM" id="SSF81321">
    <property type="entry name" value="Family A G protein-coupled receptor-like"/>
    <property type="match status" value="1"/>
</dbReference>
<protein>
    <submittedName>
        <fullName evidence="7">(pine wood nematode) hypothetical protein</fullName>
    </submittedName>
</protein>
<comment type="subcellular location">
    <subcellularLocation>
        <location evidence="1">Membrane</location>
        <topology evidence="1">Multi-pass membrane protein</topology>
    </subcellularLocation>
</comment>
<evidence type="ECO:0000256" key="1">
    <source>
        <dbReference type="ARBA" id="ARBA00004141"/>
    </source>
</evidence>
<dbReference type="GO" id="GO:0016020">
    <property type="term" value="C:membrane"/>
    <property type="evidence" value="ECO:0007669"/>
    <property type="project" value="UniProtKB-SubCell"/>
</dbReference>
<evidence type="ECO:0000256" key="3">
    <source>
        <dbReference type="ARBA" id="ARBA00022692"/>
    </source>
</evidence>
<gene>
    <name evidence="7" type="ORF">BXYJ_LOCUS14140</name>
</gene>
<evidence type="ECO:0000313" key="9">
    <source>
        <dbReference type="Proteomes" id="UP000095284"/>
    </source>
</evidence>
<feature type="transmembrane region" description="Helical" evidence="6">
    <location>
        <begin position="46"/>
        <end position="68"/>
    </location>
</feature>
<keyword evidence="3 6" id="KW-0812">Transmembrane</keyword>